<dbReference type="RefSeq" id="WP_368497578.1">
    <property type="nucleotide sequence ID" value="NZ_CP162511.1"/>
</dbReference>
<proteinExistence type="predicted"/>
<gene>
    <name evidence="1" type="ORF">ABFY20_18025</name>
</gene>
<protein>
    <recommendedName>
        <fullName evidence="2">Molecular chaperone DnaJ</fullName>
    </recommendedName>
</protein>
<evidence type="ECO:0008006" key="2">
    <source>
        <dbReference type="Google" id="ProtNLM"/>
    </source>
</evidence>
<reference evidence="1" key="1">
    <citation type="submission" date="2024-05" db="EMBL/GenBank/DDBJ databases">
        <title>Herbiconiux sp. A18JL235.</title>
        <authorList>
            <person name="Zhang G."/>
        </authorList>
    </citation>
    <scope>NUCLEOTIDE SEQUENCE</scope>
    <source>
        <strain evidence="1">A18JL235</strain>
    </source>
</reference>
<organism evidence="1">
    <name type="scientific">Herbiconiux sp. A18JL235</name>
    <dbReference type="NCBI Taxonomy" id="3152363"/>
    <lineage>
        <taxon>Bacteria</taxon>
        <taxon>Bacillati</taxon>
        <taxon>Actinomycetota</taxon>
        <taxon>Actinomycetes</taxon>
        <taxon>Micrococcales</taxon>
        <taxon>Microbacteriaceae</taxon>
        <taxon>Herbiconiux</taxon>
    </lineage>
</organism>
<dbReference type="EMBL" id="CP162511">
    <property type="protein sequence ID" value="XDI05194.1"/>
    <property type="molecule type" value="Genomic_DNA"/>
</dbReference>
<name>A0AB39BFF7_9MICO</name>
<accession>A0AB39BFF7</accession>
<sequence length="70" mass="7690">MNETELCTRCEGSGADPVQGWFDGEGWFDTDRDAHDEVTLCLECRGDGIVVVIDGRTFGSRAHDELKLSA</sequence>
<dbReference type="SUPFAM" id="SSF57938">
    <property type="entry name" value="DnaJ/Hsp40 cysteine-rich domain"/>
    <property type="match status" value="1"/>
</dbReference>
<dbReference type="InterPro" id="IPR036410">
    <property type="entry name" value="HSP_DnaJ_Cys-rich_dom_sf"/>
</dbReference>
<evidence type="ECO:0000313" key="1">
    <source>
        <dbReference type="EMBL" id="XDI05194.1"/>
    </source>
</evidence>
<dbReference type="AlphaFoldDB" id="A0AB39BFF7"/>